<accession>A0A7M7M5F4</accession>
<evidence type="ECO:0000256" key="6">
    <source>
        <dbReference type="ARBA" id="ARBA00022989"/>
    </source>
</evidence>
<feature type="domain" description="Major facilitator superfamily (MFS) profile" evidence="11">
    <location>
        <begin position="31"/>
        <end position="510"/>
    </location>
</feature>
<keyword evidence="4" id="KW-0762">Sugar transport</keyword>
<dbReference type="CTD" id="37427"/>
<feature type="transmembrane region" description="Helical" evidence="10">
    <location>
        <begin position="482"/>
        <end position="507"/>
    </location>
</feature>
<dbReference type="RefSeq" id="XP_022650565.1">
    <property type="nucleotide sequence ID" value="XM_022794830.1"/>
</dbReference>
<feature type="transmembrane region" description="Helical" evidence="10">
    <location>
        <begin position="451"/>
        <end position="476"/>
    </location>
</feature>
<reference evidence="12" key="1">
    <citation type="submission" date="2021-01" db="UniProtKB">
        <authorList>
            <consortium name="EnsemblMetazoa"/>
        </authorList>
    </citation>
    <scope>IDENTIFICATION</scope>
</reference>
<evidence type="ECO:0000256" key="7">
    <source>
        <dbReference type="ARBA" id="ARBA00023136"/>
    </source>
</evidence>
<organism evidence="12 13">
    <name type="scientific">Varroa destructor</name>
    <name type="common">Honeybee mite</name>
    <dbReference type="NCBI Taxonomy" id="109461"/>
    <lineage>
        <taxon>Eukaryota</taxon>
        <taxon>Metazoa</taxon>
        <taxon>Ecdysozoa</taxon>
        <taxon>Arthropoda</taxon>
        <taxon>Chelicerata</taxon>
        <taxon>Arachnida</taxon>
        <taxon>Acari</taxon>
        <taxon>Parasitiformes</taxon>
        <taxon>Mesostigmata</taxon>
        <taxon>Gamasina</taxon>
        <taxon>Dermanyssoidea</taxon>
        <taxon>Varroidae</taxon>
        <taxon>Varroa</taxon>
    </lineage>
</organism>
<dbReference type="PANTHER" id="PTHR43184:SF12">
    <property type="entry name" value="SUGAR PHOSPHATE EXCHANGER 3"/>
    <property type="match status" value="1"/>
</dbReference>
<evidence type="ECO:0000256" key="10">
    <source>
        <dbReference type="SAM" id="Phobius"/>
    </source>
</evidence>
<evidence type="ECO:0000256" key="8">
    <source>
        <dbReference type="ARBA" id="ARBA00041091"/>
    </source>
</evidence>
<dbReference type="PROSITE" id="PS50850">
    <property type="entry name" value="MFS"/>
    <property type="match status" value="1"/>
</dbReference>
<dbReference type="OMA" id="WRIQIFA"/>
<feature type="transmembrane region" description="Helical" evidence="10">
    <location>
        <begin position="150"/>
        <end position="174"/>
    </location>
</feature>
<protein>
    <recommendedName>
        <fullName evidence="8">Sugar phosphate exchanger 3</fullName>
    </recommendedName>
    <alternativeName>
        <fullName evidence="9">Solute carrier family 37 member 3</fullName>
    </alternativeName>
</protein>
<dbReference type="InParanoid" id="A0A7M7M5F4"/>
<evidence type="ECO:0000256" key="1">
    <source>
        <dbReference type="ARBA" id="ARBA00004141"/>
    </source>
</evidence>
<dbReference type="GO" id="GO:0016020">
    <property type="term" value="C:membrane"/>
    <property type="evidence" value="ECO:0007669"/>
    <property type="project" value="UniProtKB-SubCell"/>
</dbReference>
<dbReference type="InterPro" id="IPR011701">
    <property type="entry name" value="MFS"/>
</dbReference>
<dbReference type="GeneID" id="111245885"/>
<comment type="similarity">
    <text evidence="2">Belongs to the major facilitator superfamily. Organophosphate:Pi antiporter (OPA) (TC 2.A.1.4) family.</text>
</comment>
<feature type="transmembrane region" description="Helical" evidence="10">
    <location>
        <begin position="314"/>
        <end position="335"/>
    </location>
</feature>
<dbReference type="InterPro" id="IPR020846">
    <property type="entry name" value="MFS_dom"/>
</dbReference>
<dbReference type="GO" id="GO:0022857">
    <property type="term" value="F:transmembrane transporter activity"/>
    <property type="evidence" value="ECO:0007669"/>
    <property type="project" value="InterPro"/>
</dbReference>
<dbReference type="AlphaFoldDB" id="A0A7M7M5F4"/>
<dbReference type="OrthoDB" id="3639251at2759"/>
<feature type="transmembrane region" description="Helical" evidence="10">
    <location>
        <begin position="216"/>
        <end position="236"/>
    </location>
</feature>
<dbReference type="Gene3D" id="1.20.1250.20">
    <property type="entry name" value="MFS general substrate transporter like domains"/>
    <property type="match status" value="2"/>
</dbReference>
<evidence type="ECO:0000313" key="13">
    <source>
        <dbReference type="Proteomes" id="UP000594260"/>
    </source>
</evidence>
<feature type="transmembrane region" description="Helical" evidence="10">
    <location>
        <begin position="27"/>
        <end position="45"/>
    </location>
</feature>
<sequence length="523" mass="57021">MFPKPLGIRMFRTALPKLDPATRLRRYRLFIFAVTFLAYLCFHMTRRPIAVVKPVLNYNGSCYQAAPLVNLTVTTQNARTWCNWEPFGTHPQYLGYLDFVYLFSYAVCMFVSGFVAERMHLRYFLSLGMLLSGLTTYLFGLGHTMNYHTLWFYLAVQLVAGGVQSAGWPAVVTIMSNWFGKAKRGLIFGIWNAHTSVGNIVGAFIASAFVEIDWAYSFYVPGLICCAFGLFVFLFVPTSPENVGLNDGAISAEVGPTSTASDADNNEPLNTVLGSESLSNKRNINSAVADTSENMNLINNADQIRKDAISFFRALAIPGVLEFSLALFFAKLVSYTYWFLLPLYVNSSTSFSAEFAAKISTVFDVGGIAGGILAGWFSDRTGASAATSVGFFATSIPAIIIYQKYGSMSPVTNIVLLTLIGFLINGPYALITTAVSAELGNHPSVSTGNNAMATVTAIIDGTGSVGAALGPFFAALLKDVGYNWMGVFLMIILSELLALILLLRTAVKEILRLRRREDPASTL</sequence>
<evidence type="ECO:0000313" key="12">
    <source>
        <dbReference type="EnsemblMetazoa" id="XP_022650565"/>
    </source>
</evidence>
<evidence type="ECO:0000256" key="3">
    <source>
        <dbReference type="ARBA" id="ARBA00022448"/>
    </source>
</evidence>
<dbReference type="InterPro" id="IPR000849">
    <property type="entry name" value="Sugar_P_transporter"/>
</dbReference>
<dbReference type="FunCoup" id="A0A7M7M5F4">
    <property type="interactions" value="211"/>
</dbReference>
<dbReference type="KEGG" id="vde:111245885"/>
<proteinExistence type="inferred from homology"/>
<dbReference type="InterPro" id="IPR036259">
    <property type="entry name" value="MFS_trans_sf"/>
</dbReference>
<dbReference type="Proteomes" id="UP000594260">
    <property type="component" value="Unplaced"/>
</dbReference>
<name>A0A7M7M5F4_VARDE</name>
<evidence type="ECO:0000256" key="9">
    <source>
        <dbReference type="ARBA" id="ARBA00042039"/>
    </source>
</evidence>
<feature type="transmembrane region" description="Helical" evidence="10">
    <location>
        <begin position="186"/>
        <end position="210"/>
    </location>
</feature>
<feature type="transmembrane region" description="Helical" evidence="10">
    <location>
        <begin position="414"/>
        <end position="439"/>
    </location>
</feature>
<dbReference type="PANTHER" id="PTHR43184">
    <property type="entry name" value="MAJOR FACILITATOR SUPERFAMILY TRANSPORTER 16, ISOFORM B"/>
    <property type="match status" value="1"/>
</dbReference>
<keyword evidence="3" id="KW-0813">Transport</keyword>
<comment type="subcellular location">
    <subcellularLocation>
        <location evidence="1">Membrane</location>
        <topology evidence="1">Multi-pass membrane protein</topology>
    </subcellularLocation>
</comment>
<keyword evidence="5 10" id="KW-0812">Transmembrane</keyword>
<feature type="transmembrane region" description="Helical" evidence="10">
    <location>
        <begin position="383"/>
        <end position="402"/>
    </location>
</feature>
<dbReference type="Pfam" id="PF07690">
    <property type="entry name" value="MFS_1"/>
    <property type="match status" value="1"/>
</dbReference>
<dbReference type="EnsemblMetazoa" id="XM_022794830">
    <property type="protein sequence ID" value="XP_022650565"/>
    <property type="gene ID" value="LOC111245885"/>
</dbReference>
<dbReference type="PIRSF" id="PIRSF002808">
    <property type="entry name" value="Hexose_phosphate_transp"/>
    <property type="match status" value="1"/>
</dbReference>
<evidence type="ECO:0000256" key="4">
    <source>
        <dbReference type="ARBA" id="ARBA00022597"/>
    </source>
</evidence>
<evidence type="ECO:0000256" key="5">
    <source>
        <dbReference type="ARBA" id="ARBA00022692"/>
    </source>
</evidence>
<evidence type="ECO:0000256" key="2">
    <source>
        <dbReference type="ARBA" id="ARBA00009598"/>
    </source>
</evidence>
<dbReference type="SUPFAM" id="SSF103473">
    <property type="entry name" value="MFS general substrate transporter"/>
    <property type="match status" value="1"/>
</dbReference>
<feature type="transmembrane region" description="Helical" evidence="10">
    <location>
        <begin position="123"/>
        <end position="144"/>
    </location>
</feature>
<keyword evidence="6 10" id="KW-1133">Transmembrane helix</keyword>
<keyword evidence="13" id="KW-1185">Reference proteome</keyword>
<evidence type="ECO:0000259" key="11">
    <source>
        <dbReference type="PROSITE" id="PS50850"/>
    </source>
</evidence>
<feature type="transmembrane region" description="Helical" evidence="10">
    <location>
        <begin position="93"/>
        <end position="116"/>
    </location>
</feature>
<keyword evidence="7 10" id="KW-0472">Membrane</keyword>